<dbReference type="InterPro" id="IPR036291">
    <property type="entry name" value="NAD(P)-bd_dom_sf"/>
</dbReference>
<keyword evidence="8" id="KW-0443">Lipid metabolism</keyword>
<evidence type="ECO:0000256" key="13">
    <source>
        <dbReference type="ARBA" id="ARBA00049556"/>
    </source>
</evidence>
<dbReference type="InterPro" id="IPR006108">
    <property type="entry name" value="3HC_DH_C"/>
</dbReference>
<evidence type="ECO:0000259" key="15">
    <source>
        <dbReference type="Pfam" id="PF02737"/>
    </source>
</evidence>
<dbReference type="SUPFAM" id="SSF51735">
    <property type="entry name" value="NAD(P)-binding Rossmann-fold domains"/>
    <property type="match status" value="1"/>
</dbReference>
<evidence type="ECO:0000256" key="11">
    <source>
        <dbReference type="ARBA" id="ARBA00023239"/>
    </source>
</evidence>
<dbReference type="CDD" id="cd06558">
    <property type="entry name" value="crotonase-like"/>
    <property type="match status" value="1"/>
</dbReference>
<keyword evidence="10" id="KW-0413">Isomerase</keyword>
<proteinExistence type="predicted"/>
<keyword evidence="9" id="KW-0576">Peroxisome</keyword>
<dbReference type="RefSeq" id="WP_136337939.1">
    <property type="nucleotide sequence ID" value="NZ_SSMD01000002.1"/>
</dbReference>
<dbReference type="SUPFAM" id="SSF48179">
    <property type="entry name" value="6-phosphogluconate dehydrogenase C-terminal domain-like"/>
    <property type="match status" value="2"/>
</dbReference>
<dbReference type="PANTHER" id="PTHR23309">
    <property type="entry name" value="3-HYDROXYACYL-COA DEHYROGENASE"/>
    <property type="match status" value="1"/>
</dbReference>
<feature type="domain" description="3-hydroxyacyl-CoA dehydrogenase C-terminal" evidence="14">
    <location>
        <begin position="474"/>
        <end position="564"/>
    </location>
</feature>
<dbReference type="InterPro" id="IPR001753">
    <property type="entry name" value="Enoyl-CoA_hydra/iso"/>
</dbReference>
<organism evidence="16 17">
    <name type="scientific">Thalassobius vesicularis</name>
    <dbReference type="NCBI Taxonomy" id="1294297"/>
    <lineage>
        <taxon>Bacteria</taxon>
        <taxon>Pseudomonadati</taxon>
        <taxon>Pseudomonadota</taxon>
        <taxon>Alphaproteobacteria</taxon>
        <taxon>Rhodobacterales</taxon>
        <taxon>Roseobacteraceae</taxon>
        <taxon>Thalassovita</taxon>
    </lineage>
</organism>
<evidence type="ECO:0000256" key="7">
    <source>
        <dbReference type="ARBA" id="ARBA00023027"/>
    </source>
</evidence>
<comment type="catalytic activity">
    <reaction evidence="13">
        <text>a (3S)-3-hydroxyacyl-CoA + NAD(+) = a 3-oxoacyl-CoA + NADH + H(+)</text>
        <dbReference type="Rhea" id="RHEA:22432"/>
        <dbReference type="ChEBI" id="CHEBI:15378"/>
        <dbReference type="ChEBI" id="CHEBI:57318"/>
        <dbReference type="ChEBI" id="CHEBI:57540"/>
        <dbReference type="ChEBI" id="CHEBI:57945"/>
        <dbReference type="ChEBI" id="CHEBI:90726"/>
        <dbReference type="EC" id="1.1.1.35"/>
    </reaction>
</comment>
<dbReference type="AlphaFoldDB" id="A0A4S3MB64"/>
<evidence type="ECO:0000256" key="2">
    <source>
        <dbReference type="ARBA" id="ARBA00005005"/>
    </source>
</evidence>
<keyword evidence="17" id="KW-1185">Reference proteome</keyword>
<dbReference type="OrthoDB" id="9771883at2"/>
<evidence type="ECO:0000259" key="14">
    <source>
        <dbReference type="Pfam" id="PF00725"/>
    </source>
</evidence>
<comment type="pathway">
    <text evidence="2">Lipid metabolism; fatty acid beta-oxidation.</text>
</comment>
<name>A0A4S3MB64_9RHOB</name>
<dbReference type="InterPro" id="IPR029045">
    <property type="entry name" value="ClpP/crotonase-like_dom_sf"/>
</dbReference>
<evidence type="ECO:0000256" key="9">
    <source>
        <dbReference type="ARBA" id="ARBA00023140"/>
    </source>
</evidence>
<keyword evidence="7" id="KW-0520">NAD</keyword>
<dbReference type="InterPro" id="IPR013328">
    <property type="entry name" value="6PGD_dom2"/>
</dbReference>
<dbReference type="GO" id="GO:0070403">
    <property type="term" value="F:NAD+ binding"/>
    <property type="evidence" value="ECO:0007669"/>
    <property type="project" value="InterPro"/>
</dbReference>
<evidence type="ECO:0000256" key="8">
    <source>
        <dbReference type="ARBA" id="ARBA00023098"/>
    </source>
</evidence>
<dbReference type="InterPro" id="IPR008927">
    <property type="entry name" value="6-PGluconate_DH-like_C_sf"/>
</dbReference>
<gene>
    <name evidence="16" type="ORF">E7681_03730</name>
</gene>
<comment type="subcellular location">
    <subcellularLocation>
        <location evidence="1">Peroxisome</location>
    </subcellularLocation>
</comment>
<evidence type="ECO:0000256" key="4">
    <source>
        <dbReference type="ARBA" id="ARBA00022832"/>
    </source>
</evidence>
<comment type="caution">
    <text evidence="16">The sequence shown here is derived from an EMBL/GenBank/DDBJ whole genome shotgun (WGS) entry which is preliminary data.</text>
</comment>
<dbReference type="Pfam" id="PF00725">
    <property type="entry name" value="3HCDH"/>
    <property type="match status" value="1"/>
</dbReference>
<evidence type="ECO:0000256" key="3">
    <source>
        <dbReference type="ARBA" id="ARBA00011245"/>
    </source>
</evidence>
<dbReference type="Pfam" id="PF02737">
    <property type="entry name" value="3HCDH_N"/>
    <property type="match status" value="1"/>
</dbReference>
<protein>
    <submittedName>
        <fullName evidence="16">Uncharacterized protein</fullName>
    </submittedName>
</protein>
<dbReference type="Gene3D" id="3.40.50.720">
    <property type="entry name" value="NAD(P)-binding Rossmann-like Domain"/>
    <property type="match status" value="1"/>
</dbReference>
<dbReference type="Gene3D" id="1.10.1040.10">
    <property type="entry name" value="N-(1-d-carboxylethyl)-l-norvaline Dehydrogenase, domain 2"/>
    <property type="match status" value="2"/>
</dbReference>
<comment type="subunit">
    <text evidence="3">Monomer.</text>
</comment>
<dbReference type="UniPathway" id="UPA00659"/>
<dbReference type="GO" id="GO:0006635">
    <property type="term" value="P:fatty acid beta-oxidation"/>
    <property type="evidence" value="ECO:0007669"/>
    <property type="project" value="UniProtKB-UniPathway"/>
</dbReference>
<dbReference type="SUPFAM" id="SSF52096">
    <property type="entry name" value="ClpP/crotonase"/>
    <property type="match status" value="1"/>
</dbReference>
<dbReference type="GO" id="GO:0004300">
    <property type="term" value="F:enoyl-CoA hydratase activity"/>
    <property type="evidence" value="ECO:0007669"/>
    <property type="project" value="UniProtKB-ARBA"/>
</dbReference>
<keyword evidence="5" id="KW-0442">Lipid degradation</keyword>
<evidence type="ECO:0000256" key="5">
    <source>
        <dbReference type="ARBA" id="ARBA00022963"/>
    </source>
</evidence>
<dbReference type="Gene3D" id="3.90.226.10">
    <property type="entry name" value="2-enoyl-CoA Hydratase, Chain A, domain 1"/>
    <property type="match status" value="1"/>
</dbReference>
<keyword evidence="11" id="KW-0456">Lyase</keyword>
<keyword evidence="4" id="KW-0276">Fatty acid metabolism</keyword>
<dbReference type="Proteomes" id="UP000306113">
    <property type="component" value="Unassembled WGS sequence"/>
</dbReference>
<evidence type="ECO:0000313" key="17">
    <source>
        <dbReference type="Proteomes" id="UP000306113"/>
    </source>
</evidence>
<dbReference type="InterPro" id="IPR006176">
    <property type="entry name" value="3-OHacyl-CoA_DH_NAD-bd"/>
</dbReference>
<evidence type="ECO:0000256" key="6">
    <source>
        <dbReference type="ARBA" id="ARBA00023002"/>
    </source>
</evidence>
<dbReference type="GO" id="GO:0003857">
    <property type="term" value="F:(3S)-3-hydroxyacyl-CoA dehydrogenase (NAD+) activity"/>
    <property type="evidence" value="ECO:0007669"/>
    <property type="project" value="UniProtKB-EC"/>
</dbReference>
<keyword evidence="12" id="KW-0511">Multifunctional enzyme</keyword>
<sequence length="687" mass="72348">MSQKIRIERAGPIAILRLANPPRNFLGPVVRADLSAALTALAQDDQVKGILLSGSEGLFSTGFNAAAPEMREGEPSLRALCHQIEDSAKPVVAVIFGLALGGGLELALAAHGRVALATAKVGMPDIALGLIPSAGGTQRLTRLLGADKALALLLSGQAVVVGHPRTAPLFDEIVPEAAEKAAAIRLLRMIDGTVPLRRVRDRADGFANPAAFQKALRDCREALGPDAPITEQRLLDCVERAQLLPFEIAEEFEELAFAECAESGYAQGLLHVQLALRRAHNMPEATMAKPDRVDRLGVVGGGVSAVTLVHSALLAGLPVTWFERSAEAIAAAQSRLDRMMEAAQTDPETRRACLTQLTTTSDLRDLASSDLVVEAVADNAHTKAQVFAALEQVMPATAVVLSHTGTLPIGPIGQAFGRVGQVAGLYLQPAEPRYRLAELIPGPSTTARSLVTAGEMLNRIGVLSIRCGSGGGTIGGRVTAALRDAAAYAVHLGATPAQVDAALTGILPYGVFKAMDMQGLAAIQRRAAQLHNAQSHALGHLALVDALLAEGRGGRSHGGGFYDWAEDQPQPRRSDVAGKALTKTEILHLCLGAMMNEGARLLREDVALRPSDIDLVMIRHHGFAAARGGPMNSADRIGLFTLARAMKPHAADAPRLFAQDPGIAGLIKNGEHLDVLNAIGRSRRRIG</sequence>
<dbReference type="PANTHER" id="PTHR23309:SF49">
    <property type="entry name" value="PEROXISOMAL BIFUNCTIONAL ENZYME"/>
    <property type="match status" value="1"/>
</dbReference>
<keyword evidence="6" id="KW-0560">Oxidoreductase</keyword>
<feature type="domain" description="3-hydroxyacyl-CoA dehydrogenase NAD binding" evidence="15">
    <location>
        <begin position="296"/>
        <end position="467"/>
    </location>
</feature>
<dbReference type="Pfam" id="PF00378">
    <property type="entry name" value="ECH_1"/>
    <property type="match status" value="1"/>
</dbReference>
<reference evidence="16 17" key="1">
    <citation type="submission" date="2019-04" db="EMBL/GenBank/DDBJ databases">
        <title>Draft genome sequence of Youngimonas vesicularis.</title>
        <authorList>
            <person name="Hameed A."/>
        </authorList>
    </citation>
    <scope>NUCLEOTIDE SEQUENCE [LARGE SCALE GENOMIC DNA]</scope>
    <source>
        <strain evidence="16 17">CC-AMW-E</strain>
    </source>
</reference>
<evidence type="ECO:0000256" key="10">
    <source>
        <dbReference type="ARBA" id="ARBA00023235"/>
    </source>
</evidence>
<dbReference type="EMBL" id="SSMD01000002">
    <property type="protein sequence ID" value="THD75576.1"/>
    <property type="molecule type" value="Genomic_DNA"/>
</dbReference>
<accession>A0A4S3MB64</accession>
<evidence type="ECO:0000256" key="1">
    <source>
        <dbReference type="ARBA" id="ARBA00004275"/>
    </source>
</evidence>
<evidence type="ECO:0000313" key="16">
    <source>
        <dbReference type="EMBL" id="THD75576.1"/>
    </source>
</evidence>
<dbReference type="GO" id="GO:0016853">
    <property type="term" value="F:isomerase activity"/>
    <property type="evidence" value="ECO:0007669"/>
    <property type="project" value="UniProtKB-KW"/>
</dbReference>
<evidence type="ECO:0000256" key="12">
    <source>
        <dbReference type="ARBA" id="ARBA00023268"/>
    </source>
</evidence>